<sequence>MDSLEDHDAQQAAAPLTAPTRAGEPETVPSLLESVPLETSNLHDIVRLLEVEFAITGDVDALSDELEALPSPRLLATHLPYSLLPERMTETCRVVCVCRDPKDALVSSWLFTRKATRRRSRSEEQGVVDAIVELCSLDTMKNMEVNRNGRGDKLPVEKESFFREFLGTGAIT</sequence>
<dbReference type="GO" id="GO:0008146">
    <property type="term" value="F:sulfotransferase activity"/>
    <property type="evidence" value="ECO:0007669"/>
    <property type="project" value="InterPro"/>
</dbReference>
<feature type="non-terminal residue" evidence="6">
    <location>
        <position position="1"/>
    </location>
</feature>
<evidence type="ECO:0000256" key="4">
    <source>
        <dbReference type="SAM" id="MobiDB-lite"/>
    </source>
</evidence>
<evidence type="ECO:0000256" key="3">
    <source>
        <dbReference type="RuleBase" id="RU361155"/>
    </source>
</evidence>
<dbReference type="EMBL" id="RWGY01000026">
    <property type="protein sequence ID" value="TVU22743.1"/>
    <property type="molecule type" value="Genomic_DNA"/>
</dbReference>
<feature type="region of interest" description="Disordered" evidence="4">
    <location>
        <begin position="1"/>
        <end position="27"/>
    </location>
</feature>
<dbReference type="SUPFAM" id="SSF52540">
    <property type="entry name" value="P-loop containing nucleoside triphosphate hydrolases"/>
    <property type="match status" value="1"/>
</dbReference>
<evidence type="ECO:0000313" key="6">
    <source>
        <dbReference type="EMBL" id="TVU22743.1"/>
    </source>
</evidence>
<comment type="caution">
    <text evidence="6">The sequence shown here is derived from an EMBL/GenBank/DDBJ whole genome shotgun (WGS) entry which is preliminary data.</text>
</comment>
<evidence type="ECO:0000256" key="1">
    <source>
        <dbReference type="ARBA" id="ARBA00005771"/>
    </source>
</evidence>
<organism evidence="6 7">
    <name type="scientific">Eragrostis curvula</name>
    <name type="common">weeping love grass</name>
    <dbReference type="NCBI Taxonomy" id="38414"/>
    <lineage>
        <taxon>Eukaryota</taxon>
        <taxon>Viridiplantae</taxon>
        <taxon>Streptophyta</taxon>
        <taxon>Embryophyta</taxon>
        <taxon>Tracheophyta</taxon>
        <taxon>Spermatophyta</taxon>
        <taxon>Magnoliopsida</taxon>
        <taxon>Liliopsida</taxon>
        <taxon>Poales</taxon>
        <taxon>Poaceae</taxon>
        <taxon>PACMAD clade</taxon>
        <taxon>Chloridoideae</taxon>
        <taxon>Eragrostideae</taxon>
        <taxon>Eragrostidinae</taxon>
        <taxon>Eragrostis</taxon>
    </lineage>
</organism>
<dbReference type="Proteomes" id="UP000324897">
    <property type="component" value="Unassembled WGS sequence"/>
</dbReference>
<proteinExistence type="inferred from homology"/>
<dbReference type="OrthoDB" id="958171at2759"/>
<name>A0A5J9UG84_9POAL</name>
<reference evidence="6 7" key="1">
    <citation type="journal article" date="2019" name="Sci. Rep.">
        <title>A high-quality genome of Eragrostis curvula grass provides insights into Poaceae evolution and supports new strategies to enhance forage quality.</title>
        <authorList>
            <person name="Carballo J."/>
            <person name="Santos B.A.C.M."/>
            <person name="Zappacosta D."/>
            <person name="Garbus I."/>
            <person name="Selva J.P."/>
            <person name="Gallo C.A."/>
            <person name="Diaz A."/>
            <person name="Albertini E."/>
            <person name="Caccamo M."/>
            <person name="Echenique V."/>
        </authorList>
    </citation>
    <scope>NUCLEOTIDE SEQUENCE [LARGE SCALE GENOMIC DNA]</scope>
    <source>
        <strain evidence="7">cv. Victoria</strain>
        <tissue evidence="6">Leaf</tissue>
    </source>
</reference>
<dbReference type="InterPro" id="IPR027417">
    <property type="entry name" value="P-loop_NTPase"/>
</dbReference>
<feature type="compositionally biased region" description="Low complexity" evidence="4">
    <location>
        <begin position="10"/>
        <end position="22"/>
    </location>
</feature>
<keyword evidence="7" id="KW-1185">Reference proteome</keyword>
<gene>
    <name evidence="6" type="ORF">EJB05_32460</name>
</gene>
<dbReference type="AlphaFoldDB" id="A0A5J9UG84"/>
<evidence type="ECO:0000259" key="5">
    <source>
        <dbReference type="Pfam" id="PF00685"/>
    </source>
</evidence>
<dbReference type="InterPro" id="IPR000863">
    <property type="entry name" value="Sulfotransferase_dom"/>
</dbReference>
<dbReference type="Gene3D" id="3.40.50.300">
    <property type="entry name" value="P-loop containing nucleotide triphosphate hydrolases"/>
    <property type="match status" value="1"/>
</dbReference>
<dbReference type="PANTHER" id="PTHR11783">
    <property type="entry name" value="SULFOTRANSFERASE SULT"/>
    <property type="match status" value="1"/>
</dbReference>
<protein>
    <recommendedName>
        <fullName evidence="3">Sulfotransferase</fullName>
        <ecNumber evidence="3">2.8.2.-</ecNumber>
    </recommendedName>
</protein>
<evidence type="ECO:0000313" key="7">
    <source>
        <dbReference type="Proteomes" id="UP000324897"/>
    </source>
</evidence>
<keyword evidence="2 3" id="KW-0808">Transferase</keyword>
<comment type="similarity">
    <text evidence="1 3">Belongs to the sulfotransferase 1 family.</text>
</comment>
<dbReference type="EC" id="2.8.2.-" evidence="3"/>
<feature type="domain" description="Sulfotransferase" evidence="5">
    <location>
        <begin position="41"/>
        <end position="116"/>
    </location>
</feature>
<accession>A0A5J9UG84</accession>
<dbReference type="Pfam" id="PF00685">
    <property type="entry name" value="Sulfotransfer_1"/>
    <property type="match status" value="1"/>
</dbReference>
<dbReference type="Gramene" id="TVU22743">
    <property type="protein sequence ID" value="TVU22743"/>
    <property type="gene ID" value="EJB05_32460"/>
</dbReference>
<evidence type="ECO:0000256" key="2">
    <source>
        <dbReference type="ARBA" id="ARBA00022679"/>
    </source>
</evidence>